<dbReference type="PRINTS" id="PR00449">
    <property type="entry name" value="RASTRNSFRMNG"/>
</dbReference>
<keyword evidence="2" id="KW-0547">Nucleotide-binding</keyword>
<protein>
    <submittedName>
        <fullName evidence="5">GTP-binding protein ypt5, putative</fullName>
    </submittedName>
</protein>
<dbReference type="SMART" id="SM00176">
    <property type="entry name" value="RAN"/>
    <property type="match status" value="1"/>
</dbReference>
<dbReference type="GeneID" id="14886722"/>
<dbReference type="AlphaFoldDB" id="A0A0A1U156"/>
<evidence type="ECO:0000313" key="5">
    <source>
        <dbReference type="EMBL" id="ELP87763.1"/>
    </source>
</evidence>
<evidence type="ECO:0000256" key="1">
    <source>
        <dbReference type="ARBA" id="ARBA00010142"/>
    </source>
</evidence>
<dbReference type="FunFam" id="3.40.50.300:FF:001329">
    <property type="entry name" value="Small GTP-binding protein, putative"/>
    <property type="match status" value="1"/>
</dbReference>
<evidence type="ECO:0000256" key="3">
    <source>
        <dbReference type="ARBA" id="ARBA00023134"/>
    </source>
</evidence>
<accession>A0A0A1U156</accession>
<keyword evidence="6" id="KW-1185">Reference proteome</keyword>
<dbReference type="OrthoDB" id="26201at2759"/>
<dbReference type="Pfam" id="PF00071">
    <property type="entry name" value="Ras"/>
    <property type="match status" value="1"/>
</dbReference>
<organism evidence="5 6">
    <name type="scientific">Entamoeba invadens IP1</name>
    <dbReference type="NCBI Taxonomy" id="370355"/>
    <lineage>
        <taxon>Eukaryota</taxon>
        <taxon>Amoebozoa</taxon>
        <taxon>Evosea</taxon>
        <taxon>Archamoebae</taxon>
        <taxon>Mastigamoebida</taxon>
        <taxon>Entamoebidae</taxon>
        <taxon>Entamoeba</taxon>
    </lineage>
</organism>
<dbReference type="GO" id="GO:0005525">
    <property type="term" value="F:GTP binding"/>
    <property type="evidence" value="ECO:0007669"/>
    <property type="project" value="UniProtKB-KW"/>
</dbReference>
<name>A0A0A1U156_ENTIV</name>
<dbReference type="Proteomes" id="UP000014680">
    <property type="component" value="Unassembled WGS sequence"/>
</dbReference>
<dbReference type="SUPFAM" id="SSF52540">
    <property type="entry name" value="P-loop containing nucleoside triphosphate hydrolases"/>
    <property type="match status" value="1"/>
</dbReference>
<sequence length="189" mass="20951">MISAENESMKVVIIGDSNVGKTSIISRLMFNQFSAGGATVAAVFHHMILDTEIASYSLDLWDTAGQEKYHSVVENYFRGASGGVVVFDVTDPHSLSNVRVWCEQLKRVCPDAKVMVIANKNDCEWRVKKDDVDNVVKITNALYFETSAKSGENVKKSFIELACVMRPKEVNCDGIDLSRGDHQDGYDCC</sequence>
<dbReference type="PROSITE" id="PS51419">
    <property type="entry name" value="RAB"/>
    <property type="match status" value="1"/>
</dbReference>
<dbReference type="NCBIfam" id="TIGR00231">
    <property type="entry name" value="small_GTP"/>
    <property type="match status" value="1"/>
</dbReference>
<dbReference type="InterPro" id="IPR050227">
    <property type="entry name" value="Rab"/>
</dbReference>
<dbReference type="VEuPathDB" id="AmoebaDB:EIN_411160"/>
<comment type="similarity">
    <text evidence="1">Belongs to the small GTPase superfamily. Rho family.</text>
</comment>
<gene>
    <name evidence="5" type="ORF">EIN_411160</name>
</gene>
<dbReference type="KEGG" id="eiv:EIN_411160"/>
<dbReference type="SMART" id="SM00174">
    <property type="entry name" value="RHO"/>
    <property type="match status" value="1"/>
</dbReference>
<keyword evidence="3" id="KW-0342">GTP-binding</keyword>
<dbReference type="PANTHER" id="PTHR47977">
    <property type="entry name" value="RAS-RELATED PROTEIN RAB"/>
    <property type="match status" value="1"/>
</dbReference>
<dbReference type="GO" id="GO:0003924">
    <property type="term" value="F:GTPase activity"/>
    <property type="evidence" value="ECO:0007669"/>
    <property type="project" value="InterPro"/>
</dbReference>
<keyword evidence="4" id="KW-0449">Lipoprotein</keyword>
<dbReference type="InterPro" id="IPR005225">
    <property type="entry name" value="Small_GTP-bd"/>
</dbReference>
<proteinExistence type="inferred from homology"/>
<dbReference type="InterPro" id="IPR027417">
    <property type="entry name" value="P-loop_NTPase"/>
</dbReference>
<dbReference type="Gene3D" id="3.40.50.300">
    <property type="entry name" value="P-loop containing nucleotide triphosphate hydrolases"/>
    <property type="match status" value="1"/>
</dbReference>
<dbReference type="SMART" id="SM00175">
    <property type="entry name" value="RAB"/>
    <property type="match status" value="1"/>
</dbReference>
<dbReference type="SMART" id="SM00173">
    <property type="entry name" value="RAS"/>
    <property type="match status" value="1"/>
</dbReference>
<evidence type="ECO:0000256" key="2">
    <source>
        <dbReference type="ARBA" id="ARBA00022741"/>
    </source>
</evidence>
<reference evidence="5 6" key="1">
    <citation type="submission" date="2012-10" db="EMBL/GenBank/DDBJ databases">
        <authorList>
            <person name="Zafar N."/>
            <person name="Inman J."/>
            <person name="Hall N."/>
            <person name="Lorenzi H."/>
            <person name="Caler E."/>
        </authorList>
    </citation>
    <scope>NUCLEOTIDE SEQUENCE [LARGE SCALE GENOMIC DNA]</scope>
    <source>
        <strain evidence="5 6">IP1</strain>
    </source>
</reference>
<dbReference type="EMBL" id="KB206788">
    <property type="protein sequence ID" value="ELP87763.1"/>
    <property type="molecule type" value="Genomic_DNA"/>
</dbReference>
<dbReference type="CDD" id="cd00154">
    <property type="entry name" value="Rab"/>
    <property type="match status" value="1"/>
</dbReference>
<dbReference type="InterPro" id="IPR001806">
    <property type="entry name" value="Small_GTPase"/>
</dbReference>
<evidence type="ECO:0000256" key="4">
    <source>
        <dbReference type="ARBA" id="ARBA00023288"/>
    </source>
</evidence>
<dbReference type="OMA" id="DWEFEIK"/>
<dbReference type="RefSeq" id="XP_004254534.1">
    <property type="nucleotide sequence ID" value="XM_004254486.1"/>
</dbReference>
<dbReference type="PROSITE" id="PS51421">
    <property type="entry name" value="RAS"/>
    <property type="match status" value="1"/>
</dbReference>
<evidence type="ECO:0000313" key="6">
    <source>
        <dbReference type="Proteomes" id="UP000014680"/>
    </source>
</evidence>